<dbReference type="Gene3D" id="3.40.50.300">
    <property type="entry name" value="P-loop containing nucleotide triphosphate hydrolases"/>
    <property type="match status" value="1"/>
</dbReference>
<dbReference type="EMBL" id="PVNG01000048">
    <property type="protein sequence ID" value="PRX45334.1"/>
    <property type="molecule type" value="Genomic_DNA"/>
</dbReference>
<dbReference type="SUPFAM" id="SSF90123">
    <property type="entry name" value="ABC transporter transmembrane region"/>
    <property type="match status" value="1"/>
</dbReference>
<evidence type="ECO:0000256" key="1">
    <source>
        <dbReference type="ARBA" id="ARBA00004651"/>
    </source>
</evidence>
<evidence type="ECO:0000256" key="6">
    <source>
        <dbReference type="ARBA" id="ARBA00023136"/>
    </source>
</evidence>
<dbReference type="SUPFAM" id="SSF52540">
    <property type="entry name" value="P-loop containing nucleoside triphosphate hydrolases"/>
    <property type="match status" value="1"/>
</dbReference>
<dbReference type="PROSITE" id="PS50206">
    <property type="entry name" value="RHODANESE_3"/>
    <property type="match status" value="1"/>
</dbReference>
<dbReference type="InterPro" id="IPR027417">
    <property type="entry name" value="P-loop_NTPase"/>
</dbReference>
<dbReference type="InterPro" id="IPR039421">
    <property type="entry name" value="Type_1_exporter"/>
</dbReference>
<evidence type="ECO:0000256" key="3">
    <source>
        <dbReference type="ARBA" id="ARBA00022741"/>
    </source>
</evidence>
<proteinExistence type="predicted"/>
<dbReference type="Proteomes" id="UP000238312">
    <property type="component" value="Unassembled WGS sequence"/>
</dbReference>
<sequence length="529" mass="58267">MGPLKYLAMQRIDGEHRADVVRLVSGSATIDSLERPRVRELLRLARGEREFWGERTPGEGALSQLNLTVRYVGMLASCLVLAGHGWWLVALVVLPSMLCRWMWRREFTAGLALDRTGLAHEIRARHWTQLATEWTGGKEVRTFGLATWAANQARKATLAQCAPAWAAGERSARRQWLPAVLIGPSLMAAYVLVVLDTVQGRGTVAGMTALFAAAWSVLTALGYADAHEIEGALPGLAAMGKLTQELEMRDHTSPRPGGGKLREGRPVIRFENVSFHYPGTDRPVLKNLDLTLYPGELLAMVGLNGAGKSTLIKLLAGLYRPTSGRITANGTDIATLEPAEWRRHLAIVFQDFVRYPLSVKDNIALGRADTAREQARLESAAHDAGLAELVSMLPSGWETPLSRSRTGGVDLSGGQWQQVVLARAFYGVRSGVDFLVLDEPTAHLDVRTEFDVFQKITDRRGDTGVVLISHRLSTVRAADRIILLEDGCVTENGTHDELMARRGTYARLFTIQARRFRAGYDDRMEEEAS</sequence>
<protein>
    <submittedName>
        <fullName evidence="10">ATP-binding cassette subfamily B protein/ATP-binding cassette subfamily C protein</fullName>
    </submittedName>
</protein>
<keyword evidence="3" id="KW-0547">Nucleotide-binding</keyword>
<comment type="subcellular location">
    <subcellularLocation>
        <location evidence="1">Cell membrane</location>
        <topology evidence="1">Multi-pass membrane protein</topology>
    </subcellularLocation>
</comment>
<dbReference type="Pfam" id="PF00005">
    <property type="entry name" value="ABC_tran"/>
    <property type="match status" value="1"/>
</dbReference>
<dbReference type="InterPro" id="IPR001763">
    <property type="entry name" value="Rhodanese-like_dom"/>
</dbReference>
<dbReference type="GO" id="GO:0034040">
    <property type="term" value="F:ATPase-coupled lipid transmembrane transporter activity"/>
    <property type="evidence" value="ECO:0007669"/>
    <property type="project" value="TreeGrafter"/>
</dbReference>
<dbReference type="AlphaFoldDB" id="A0A2T0LPT2"/>
<dbReference type="SMART" id="SM00382">
    <property type="entry name" value="AAA"/>
    <property type="match status" value="1"/>
</dbReference>
<evidence type="ECO:0000256" key="4">
    <source>
        <dbReference type="ARBA" id="ARBA00022840"/>
    </source>
</evidence>
<evidence type="ECO:0000259" key="9">
    <source>
        <dbReference type="PROSITE" id="PS50893"/>
    </source>
</evidence>
<feature type="domain" description="Rhodanese" evidence="8">
    <location>
        <begin position="212"/>
        <end position="245"/>
    </location>
</feature>
<keyword evidence="4 10" id="KW-0067">ATP-binding</keyword>
<organism evidence="10 11">
    <name type="scientific">Nonomuraea fuscirosea</name>
    <dbReference type="NCBI Taxonomy" id="1291556"/>
    <lineage>
        <taxon>Bacteria</taxon>
        <taxon>Bacillati</taxon>
        <taxon>Actinomycetota</taxon>
        <taxon>Actinomycetes</taxon>
        <taxon>Streptosporangiales</taxon>
        <taxon>Streptosporangiaceae</taxon>
        <taxon>Nonomuraea</taxon>
    </lineage>
</organism>
<keyword evidence="5 7" id="KW-1133">Transmembrane helix</keyword>
<keyword evidence="11" id="KW-1185">Reference proteome</keyword>
<feature type="transmembrane region" description="Helical" evidence="7">
    <location>
        <begin position="71"/>
        <end position="94"/>
    </location>
</feature>
<dbReference type="GO" id="GO:0005524">
    <property type="term" value="F:ATP binding"/>
    <property type="evidence" value="ECO:0007669"/>
    <property type="project" value="UniProtKB-KW"/>
</dbReference>
<keyword evidence="2 7" id="KW-0812">Transmembrane</keyword>
<dbReference type="InterPro" id="IPR003593">
    <property type="entry name" value="AAA+_ATPase"/>
</dbReference>
<evidence type="ECO:0000313" key="10">
    <source>
        <dbReference type="EMBL" id="PRX45334.1"/>
    </source>
</evidence>
<reference evidence="10 11" key="1">
    <citation type="submission" date="2018-03" db="EMBL/GenBank/DDBJ databases">
        <title>Genomic Encyclopedia of Type Strains, Phase III (KMG-III): the genomes of soil and plant-associated and newly described type strains.</title>
        <authorList>
            <person name="Whitman W."/>
        </authorList>
    </citation>
    <scope>NUCLEOTIDE SEQUENCE [LARGE SCALE GENOMIC DNA]</scope>
    <source>
        <strain evidence="10 11">CGMCC 4.7104</strain>
    </source>
</reference>
<feature type="domain" description="ABC transporter" evidence="9">
    <location>
        <begin position="268"/>
        <end position="511"/>
    </location>
</feature>
<evidence type="ECO:0000256" key="2">
    <source>
        <dbReference type="ARBA" id="ARBA00022692"/>
    </source>
</evidence>
<dbReference type="InterPro" id="IPR036640">
    <property type="entry name" value="ABC1_TM_sf"/>
</dbReference>
<dbReference type="InterPro" id="IPR003439">
    <property type="entry name" value="ABC_transporter-like_ATP-bd"/>
</dbReference>
<dbReference type="PANTHER" id="PTHR24221:SF654">
    <property type="entry name" value="ATP-BINDING CASSETTE SUB-FAMILY B MEMBER 6"/>
    <property type="match status" value="1"/>
</dbReference>
<dbReference type="GO" id="GO:0005886">
    <property type="term" value="C:plasma membrane"/>
    <property type="evidence" value="ECO:0007669"/>
    <property type="project" value="UniProtKB-SubCell"/>
</dbReference>
<feature type="transmembrane region" description="Helical" evidence="7">
    <location>
        <begin position="176"/>
        <end position="198"/>
    </location>
</feature>
<dbReference type="PANTHER" id="PTHR24221">
    <property type="entry name" value="ATP-BINDING CASSETTE SUB-FAMILY B"/>
    <property type="match status" value="1"/>
</dbReference>
<evidence type="ECO:0000256" key="7">
    <source>
        <dbReference type="SAM" id="Phobius"/>
    </source>
</evidence>
<evidence type="ECO:0000313" key="11">
    <source>
        <dbReference type="Proteomes" id="UP000238312"/>
    </source>
</evidence>
<gene>
    <name evidence="10" type="ORF">B0I32_14820</name>
</gene>
<keyword evidence="6 7" id="KW-0472">Membrane</keyword>
<dbReference type="GO" id="GO:0016887">
    <property type="term" value="F:ATP hydrolysis activity"/>
    <property type="evidence" value="ECO:0007669"/>
    <property type="project" value="InterPro"/>
</dbReference>
<evidence type="ECO:0000259" key="8">
    <source>
        <dbReference type="PROSITE" id="PS50206"/>
    </source>
</evidence>
<accession>A0A2T0LPT2</accession>
<dbReference type="PROSITE" id="PS50893">
    <property type="entry name" value="ABC_TRANSPORTER_2"/>
    <property type="match status" value="1"/>
</dbReference>
<name>A0A2T0LPT2_9ACTN</name>
<comment type="caution">
    <text evidence="10">The sequence shown here is derived from an EMBL/GenBank/DDBJ whole genome shotgun (WGS) entry which is preliminary data.</text>
</comment>
<evidence type="ECO:0000256" key="5">
    <source>
        <dbReference type="ARBA" id="ARBA00022989"/>
    </source>
</evidence>